<evidence type="ECO:0000313" key="3">
    <source>
        <dbReference type="EMBL" id="CAH7687959.1"/>
    </source>
</evidence>
<feature type="compositionally biased region" description="Basic and acidic residues" evidence="1">
    <location>
        <begin position="463"/>
        <end position="472"/>
    </location>
</feature>
<feature type="compositionally biased region" description="Basic residues" evidence="1">
    <location>
        <begin position="443"/>
        <end position="462"/>
    </location>
</feature>
<evidence type="ECO:0000259" key="2">
    <source>
        <dbReference type="SMART" id="SM01017"/>
    </source>
</evidence>
<evidence type="ECO:0000313" key="4">
    <source>
        <dbReference type="Proteomes" id="UP001153365"/>
    </source>
</evidence>
<dbReference type="AlphaFoldDB" id="A0AAV0BMT7"/>
<gene>
    <name evidence="3" type="ORF">PPACK8108_LOCUS22831</name>
</gene>
<organism evidence="3 4">
    <name type="scientific">Phakopsora pachyrhizi</name>
    <name type="common">Asian soybean rust disease fungus</name>
    <dbReference type="NCBI Taxonomy" id="170000"/>
    <lineage>
        <taxon>Eukaryota</taxon>
        <taxon>Fungi</taxon>
        <taxon>Dikarya</taxon>
        <taxon>Basidiomycota</taxon>
        <taxon>Pucciniomycotina</taxon>
        <taxon>Pucciniomycetes</taxon>
        <taxon>Pucciniales</taxon>
        <taxon>Phakopsoraceae</taxon>
        <taxon>Phakopsora</taxon>
    </lineage>
</organism>
<evidence type="ECO:0000256" key="1">
    <source>
        <dbReference type="SAM" id="MobiDB-lite"/>
    </source>
</evidence>
<feature type="compositionally biased region" description="Polar residues" evidence="1">
    <location>
        <begin position="18"/>
        <end position="28"/>
    </location>
</feature>
<sequence length="910" mass="100795">MMLALKIHLTEPNVILSGTSCSDTSYPTETDHFTGENDERLSGFDNASQNEQRKRQSSAINSDDYLPNLPTLQGTSERTSSRRSTDAAWNQRNLSRGDPTESELTIKKSMARGFVVLQIPEEIYIKQLSVKLSGTSQANGLTSSTSASSSSMAVLVDDEYTILDAATDLVSTSPELPSYDLYEGSKTSTSSIDLSLTTSRFPLPLRQDSQMTQGVVEDEISMIDHNLPERTGLAVPLNSQKIDFGSSDSQIIPPFGGAKEDPLYNFEPDQLELLNPESPPNLRSASSTFSHSQLTLCKPEEVMDFIPGSGKNHSTSRTPLRPPRMYQDSVFSNMLTDRYSVLLSAQEKSKKSVASSIDETHSFLDNLGDLEFEDSSKMTDDDSEHCNDYDASKISTSHVGGINRRRSLTSIASGVSNIWDNFRTKKDGFEANFSLAEPIQPRLNKKTKTKVSAKNLRSKGSKKSSENQRGDEGGVGNMRSKNLDSLKSGSALGNSGWRGPMNETKKVVKLIREGSLKLKQTCRRKSTSEPIRPVIDCDKSDKTFKNDGDELYSAPCFEAFNGLTSQDRVDALKLKPGVYKYPIVIPVSGDLPPSVKCQSGSISYFLDATLTYQTLSSPKLLNLKHQTSVELVDPSAGVPSLSPTNLAQSPDDEDLVNAVCSSYSGMTIERMWDDQLFYQIRLNSRKFLIGGRISFDIQFTPLAQMKIYSFQADVEEKTQYYLDHEKHNMKHCDSQTFKLISLGHTSPITIATATNSPHTVKLRPNDIPILPIISSDLSFVKKSPLIPHVKRGNIHTQDDQPNAAGETDERVAIETLTKYSKEGGPWNLGFDLRLPSCSSVETKNSNSDTDTSKGSCGMNFSCNHKKSSIVIKHYLKLRMRVERGDDKALDNRGRRKRYDIILSVSFFSKK</sequence>
<feature type="region of interest" description="Disordered" evidence="1">
    <location>
        <begin position="18"/>
        <end position="102"/>
    </location>
</feature>
<feature type="compositionally biased region" description="Basic and acidic residues" evidence="1">
    <location>
        <begin position="29"/>
        <end position="42"/>
    </location>
</feature>
<reference evidence="3" key="1">
    <citation type="submission" date="2022-06" db="EMBL/GenBank/DDBJ databases">
        <authorList>
            <consortium name="SYNGENTA / RWTH Aachen University"/>
        </authorList>
    </citation>
    <scope>NUCLEOTIDE SEQUENCE</scope>
</reference>
<feature type="domain" description="Arrestin C-terminal-like" evidence="2">
    <location>
        <begin position="672"/>
        <end position="906"/>
    </location>
</feature>
<feature type="compositionally biased region" description="Polar residues" evidence="1">
    <location>
        <begin position="479"/>
        <end position="493"/>
    </location>
</feature>
<feature type="region of interest" description="Disordered" evidence="1">
    <location>
        <begin position="440"/>
        <end position="500"/>
    </location>
</feature>
<proteinExistence type="predicted"/>
<dbReference type="EMBL" id="CALTRL010005923">
    <property type="protein sequence ID" value="CAH7687959.1"/>
    <property type="molecule type" value="Genomic_DNA"/>
</dbReference>
<comment type="caution">
    <text evidence="3">The sequence shown here is derived from an EMBL/GenBank/DDBJ whole genome shotgun (WGS) entry which is preliminary data.</text>
</comment>
<dbReference type="SMART" id="SM01017">
    <property type="entry name" value="Arrestin_C"/>
    <property type="match status" value="1"/>
</dbReference>
<dbReference type="InterPro" id="IPR011022">
    <property type="entry name" value="Arrestin_C-like"/>
</dbReference>
<keyword evidence="4" id="KW-1185">Reference proteome</keyword>
<dbReference type="Gene3D" id="2.60.40.640">
    <property type="match status" value="1"/>
</dbReference>
<protein>
    <submittedName>
        <fullName evidence="3">Expressed protein</fullName>
    </submittedName>
</protein>
<name>A0AAV0BMT7_PHAPC</name>
<dbReference type="Proteomes" id="UP001153365">
    <property type="component" value="Unassembled WGS sequence"/>
</dbReference>
<dbReference type="InterPro" id="IPR014752">
    <property type="entry name" value="Arrestin-like_C"/>
</dbReference>
<accession>A0AAV0BMT7</accession>